<organism evidence="8 9">
    <name type="scientific">Photobacterium swingsii</name>
    <dbReference type="NCBI Taxonomy" id="680026"/>
    <lineage>
        <taxon>Bacteria</taxon>
        <taxon>Pseudomonadati</taxon>
        <taxon>Pseudomonadota</taxon>
        <taxon>Gammaproteobacteria</taxon>
        <taxon>Vibrionales</taxon>
        <taxon>Vibrionaceae</taxon>
        <taxon>Photobacterium</taxon>
    </lineage>
</organism>
<evidence type="ECO:0000256" key="4">
    <source>
        <dbReference type="ARBA" id="ARBA00022989"/>
    </source>
</evidence>
<dbReference type="GO" id="GO:0015221">
    <property type="term" value="F:lipopolysaccharide transmembrane transporter activity"/>
    <property type="evidence" value="ECO:0007669"/>
    <property type="project" value="InterPro"/>
</dbReference>
<keyword evidence="1 6" id="KW-1003">Cell membrane</keyword>
<evidence type="ECO:0000256" key="5">
    <source>
        <dbReference type="ARBA" id="ARBA00023136"/>
    </source>
</evidence>
<comment type="function">
    <text evidence="6">Involved in the assembly of lipopolysaccharide (LPS). Required for the translocation of LPS from the inner membrane to the outer membrane. Facilitates the transfer of LPS from the inner membrane to the periplasmic protein LptA. Could be a docking site for LptA.</text>
</comment>
<dbReference type="InterPro" id="IPR052363">
    <property type="entry name" value="LPS_export_LptC"/>
</dbReference>
<dbReference type="GO" id="GO:0017089">
    <property type="term" value="F:glycolipid transfer activity"/>
    <property type="evidence" value="ECO:0007669"/>
    <property type="project" value="TreeGrafter"/>
</dbReference>
<evidence type="ECO:0000256" key="1">
    <source>
        <dbReference type="ARBA" id="ARBA00022475"/>
    </source>
</evidence>
<dbReference type="PIRSF" id="PIRSF028513">
    <property type="entry name" value="LptC"/>
    <property type="match status" value="1"/>
</dbReference>
<evidence type="ECO:0000313" key="8">
    <source>
        <dbReference type="EMBL" id="PSW22653.1"/>
    </source>
</evidence>
<dbReference type="GO" id="GO:0030288">
    <property type="term" value="C:outer membrane-bounded periplasmic space"/>
    <property type="evidence" value="ECO:0007669"/>
    <property type="project" value="TreeGrafter"/>
</dbReference>
<evidence type="ECO:0000256" key="6">
    <source>
        <dbReference type="HAMAP-Rule" id="MF_01915"/>
    </source>
</evidence>
<comment type="function">
    <text evidence="7">Required for the translocation of lipopolysaccharide (LPS) from the inner membrane to the outer membrane.</text>
</comment>
<dbReference type="RefSeq" id="WP_048899212.1">
    <property type="nucleotide sequence ID" value="NZ_AP024852.1"/>
</dbReference>
<accession>A0A0J8VC74</accession>
<keyword evidence="4 6" id="KW-1133">Transmembrane helix</keyword>
<comment type="subunit">
    <text evidence="6">Component of the lipopolysaccharide transport and assembly complex. Interacts with LptA and the LptBFG transporter complex.</text>
</comment>
<keyword evidence="2 6" id="KW-0997">Cell inner membrane</keyword>
<dbReference type="GO" id="GO:0043165">
    <property type="term" value="P:Gram-negative-bacterium-type cell outer membrane assembly"/>
    <property type="evidence" value="ECO:0007669"/>
    <property type="project" value="UniProtKB-UniRule"/>
</dbReference>
<feature type="transmembrane region" description="Helical" evidence="6">
    <location>
        <begin position="6"/>
        <end position="24"/>
    </location>
</feature>
<dbReference type="PANTHER" id="PTHR37481">
    <property type="entry name" value="LIPOPOLYSACCHARIDE EXPORT SYSTEM PROTEIN LPTC"/>
    <property type="match status" value="1"/>
</dbReference>
<keyword evidence="9" id="KW-1185">Reference proteome</keyword>
<keyword evidence="3 6" id="KW-0812">Transmembrane</keyword>
<dbReference type="GO" id="GO:0005886">
    <property type="term" value="C:plasma membrane"/>
    <property type="evidence" value="ECO:0007669"/>
    <property type="project" value="UniProtKB-SubCell"/>
</dbReference>
<evidence type="ECO:0000256" key="3">
    <source>
        <dbReference type="ARBA" id="ARBA00022692"/>
    </source>
</evidence>
<dbReference type="InterPro" id="IPR026265">
    <property type="entry name" value="LptC"/>
</dbReference>
<dbReference type="Proteomes" id="UP000240481">
    <property type="component" value="Unassembled WGS sequence"/>
</dbReference>
<comment type="caution">
    <text evidence="8">The sequence shown here is derived from an EMBL/GenBank/DDBJ whole genome shotgun (WGS) entry which is preliminary data.</text>
</comment>
<evidence type="ECO:0000256" key="2">
    <source>
        <dbReference type="ARBA" id="ARBA00022519"/>
    </source>
</evidence>
<name>A0A0J8VC74_9GAMM</name>
<gene>
    <name evidence="6 8" type="primary">lptC</name>
    <name evidence="8" type="ORF">C9I94_19595</name>
</gene>
<dbReference type="Pfam" id="PF06835">
    <property type="entry name" value="LptC"/>
    <property type="match status" value="1"/>
</dbReference>
<dbReference type="STRING" id="680026.AB733_13325"/>
<evidence type="ECO:0000256" key="7">
    <source>
        <dbReference type="PIRNR" id="PIRNR028513"/>
    </source>
</evidence>
<dbReference type="Gene3D" id="2.60.450.10">
    <property type="entry name" value="Lipopolysaccharide (LPS) transport protein A like domain"/>
    <property type="match status" value="1"/>
</dbReference>
<keyword evidence="5 6" id="KW-0472">Membrane</keyword>
<sequence>MTLHKLLYTLAFAVCVSAGFYLLNGYWRADVQVKPDDEKPIFTGSIVTSTAHNESGLRSYQVDSEYLEHFKKSGDTDFVKPVLWLFKEGTETEWRISSNDATLDQDQILYMKGNVRIFNLLPDSTLKVIQTDNLRIDLVSKDFDTPDHVVMTGDAFINEGDGMTGNMDRSVATLLNNVKGRYESIQN</sequence>
<dbReference type="EMBL" id="PYLZ01000012">
    <property type="protein sequence ID" value="PSW22653.1"/>
    <property type="molecule type" value="Genomic_DNA"/>
</dbReference>
<comment type="subcellular location">
    <subcellularLocation>
        <location evidence="6">Cell inner membrane</location>
        <topology evidence="6">Single-pass membrane protein</topology>
    </subcellularLocation>
</comment>
<proteinExistence type="inferred from homology"/>
<dbReference type="HAMAP" id="MF_01915">
    <property type="entry name" value="LPS_assembly_LptC"/>
    <property type="match status" value="1"/>
</dbReference>
<reference evidence="8 9" key="1">
    <citation type="submission" date="2018-01" db="EMBL/GenBank/DDBJ databases">
        <title>Whole genome sequencing of Histamine producing bacteria.</title>
        <authorList>
            <person name="Butler K."/>
        </authorList>
    </citation>
    <scope>NUCLEOTIDE SEQUENCE [LARGE SCALE GENOMIC DNA]</scope>
    <source>
        <strain evidence="8 9">DSM 24669</strain>
    </source>
</reference>
<dbReference type="InterPro" id="IPR010664">
    <property type="entry name" value="LipoPS_assembly_LptC-rel"/>
</dbReference>
<dbReference type="AlphaFoldDB" id="A0A0J8VC74"/>
<comment type="similarity">
    <text evidence="6 7">Belongs to the LptC family.</text>
</comment>
<dbReference type="PANTHER" id="PTHR37481:SF1">
    <property type="entry name" value="LIPOPOLYSACCHARIDE EXPORT SYSTEM PROTEIN LPTC"/>
    <property type="match status" value="1"/>
</dbReference>
<protein>
    <recommendedName>
        <fullName evidence="6 7">Lipopolysaccharide export system protein LptC</fullName>
    </recommendedName>
</protein>
<dbReference type="OrthoDB" id="5659892at2"/>
<dbReference type="NCBIfam" id="TIGR04409">
    <property type="entry name" value="LptC_YrbK"/>
    <property type="match status" value="1"/>
</dbReference>
<evidence type="ECO:0000313" key="9">
    <source>
        <dbReference type="Proteomes" id="UP000240481"/>
    </source>
</evidence>